<organism evidence="5">
    <name type="scientific">marine sediment metagenome</name>
    <dbReference type="NCBI Taxonomy" id="412755"/>
    <lineage>
        <taxon>unclassified sequences</taxon>
        <taxon>metagenomes</taxon>
        <taxon>ecological metagenomes</taxon>
    </lineage>
</organism>
<dbReference type="Pfam" id="PF00145">
    <property type="entry name" value="DNA_methylase"/>
    <property type="match status" value="1"/>
</dbReference>
<dbReference type="Gene3D" id="3.90.120.10">
    <property type="entry name" value="DNA Methylase, subunit A, domain 2"/>
    <property type="match status" value="1"/>
</dbReference>
<keyword evidence="2" id="KW-0489">Methyltransferase</keyword>
<accession>A0A0F9BCG2</accession>
<dbReference type="PRINTS" id="PR00105">
    <property type="entry name" value="C5METTRFRASE"/>
</dbReference>
<dbReference type="Gene3D" id="3.40.50.150">
    <property type="entry name" value="Vaccinia Virus protein VP39"/>
    <property type="match status" value="1"/>
</dbReference>
<dbReference type="GO" id="GO:0003886">
    <property type="term" value="F:DNA (cytosine-5-)-methyltransferase activity"/>
    <property type="evidence" value="ECO:0007669"/>
    <property type="project" value="UniProtKB-EC"/>
</dbReference>
<protein>
    <recommendedName>
        <fullName evidence="1">DNA (cytosine-5-)-methyltransferase</fullName>
        <ecNumber evidence="1">2.1.1.37</ecNumber>
    </recommendedName>
</protein>
<reference evidence="5" key="1">
    <citation type="journal article" date="2015" name="Nature">
        <title>Complex archaea that bridge the gap between prokaryotes and eukaryotes.</title>
        <authorList>
            <person name="Spang A."/>
            <person name="Saw J.H."/>
            <person name="Jorgensen S.L."/>
            <person name="Zaremba-Niedzwiedzka K."/>
            <person name="Martijn J."/>
            <person name="Lind A.E."/>
            <person name="van Eijk R."/>
            <person name="Schleper C."/>
            <person name="Guy L."/>
            <person name="Ettema T.J."/>
        </authorList>
    </citation>
    <scope>NUCLEOTIDE SEQUENCE</scope>
</reference>
<keyword evidence="4" id="KW-0949">S-adenosyl-L-methionine</keyword>
<dbReference type="PANTHER" id="PTHR46098:SF1">
    <property type="entry name" value="TRNA (CYTOSINE(38)-C(5))-METHYLTRANSFERASE"/>
    <property type="match status" value="1"/>
</dbReference>
<comment type="caution">
    <text evidence="5">The sequence shown here is derived from an EMBL/GenBank/DDBJ whole genome shotgun (WGS) entry which is preliminary data.</text>
</comment>
<dbReference type="PROSITE" id="PS00094">
    <property type="entry name" value="C5_MTASE_1"/>
    <property type="match status" value="1"/>
</dbReference>
<evidence type="ECO:0000256" key="2">
    <source>
        <dbReference type="ARBA" id="ARBA00022603"/>
    </source>
</evidence>
<dbReference type="GO" id="GO:0032259">
    <property type="term" value="P:methylation"/>
    <property type="evidence" value="ECO:0007669"/>
    <property type="project" value="UniProtKB-KW"/>
</dbReference>
<evidence type="ECO:0000256" key="3">
    <source>
        <dbReference type="ARBA" id="ARBA00022679"/>
    </source>
</evidence>
<dbReference type="AlphaFoldDB" id="A0A0F9BCG2"/>
<keyword evidence="3" id="KW-0808">Transferase</keyword>
<dbReference type="InterPro" id="IPR029063">
    <property type="entry name" value="SAM-dependent_MTases_sf"/>
</dbReference>
<feature type="non-terminal residue" evidence="5">
    <location>
        <position position="365"/>
    </location>
</feature>
<dbReference type="EC" id="2.1.1.37" evidence="1"/>
<gene>
    <name evidence="5" type="ORF">LCGC14_2744260</name>
</gene>
<dbReference type="PROSITE" id="PS51679">
    <property type="entry name" value="SAM_MT_C5"/>
    <property type="match status" value="1"/>
</dbReference>
<dbReference type="InterPro" id="IPR001525">
    <property type="entry name" value="C5_MeTfrase"/>
</dbReference>
<dbReference type="NCBIfam" id="TIGR00675">
    <property type="entry name" value="dcm"/>
    <property type="match status" value="1"/>
</dbReference>
<sequence>MDVIRVGEIGTGIGGFRKGLENIGGFESTWSCDWDKYANKVYLKRWPGSTHDSADIETVDTGDIPDFDLLCSGFPCQPFSNAGKRKGFEDTRGTLFFEILRIADAKKPKMLFLENVDGLRWHDKGRSLAKILLRIRALGYNVGYQVFNSRFHGVAQDRARCFIIGVLRDGGPRQILPVLQDDRVPYEIPETVSMVPVAQSLKARHYANWRGNFVIAPKKAATLTSGGRSGGLHTHMTLILDPFNARVRKDDVAGALKTRNAPLSTGTVVAITATNPHKPGEERVYRPTDIARALTEPWGNQHTLIVDYLTGKLRRLTPVECERIQGFPDQWTEGPSESRLSDYQRYRLLGNAVTVNVIEAIGRHI</sequence>
<proteinExistence type="predicted"/>
<dbReference type="PROSITE" id="PS00095">
    <property type="entry name" value="C5_MTASE_2"/>
    <property type="match status" value="1"/>
</dbReference>
<dbReference type="InterPro" id="IPR018117">
    <property type="entry name" value="C5_DNA_meth_AS"/>
</dbReference>
<evidence type="ECO:0000313" key="5">
    <source>
        <dbReference type="EMBL" id="KKK88329.1"/>
    </source>
</evidence>
<dbReference type="EMBL" id="LAZR01050002">
    <property type="protein sequence ID" value="KKK88329.1"/>
    <property type="molecule type" value="Genomic_DNA"/>
</dbReference>
<evidence type="ECO:0000256" key="4">
    <source>
        <dbReference type="ARBA" id="ARBA00022691"/>
    </source>
</evidence>
<name>A0A0F9BCG2_9ZZZZ</name>
<dbReference type="InterPro" id="IPR050750">
    <property type="entry name" value="C5-MTase"/>
</dbReference>
<evidence type="ECO:0000256" key="1">
    <source>
        <dbReference type="ARBA" id="ARBA00011975"/>
    </source>
</evidence>
<dbReference type="PANTHER" id="PTHR46098">
    <property type="entry name" value="TRNA (CYTOSINE(38)-C(5))-METHYLTRANSFERASE"/>
    <property type="match status" value="1"/>
</dbReference>
<dbReference type="CDD" id="cd00315">
    <property type="entry name" value="Cyt_C5_DNA_methylase"/>
    <property type="match status" value="1"/>
</dbReference>
<dbReference type="InterPro" id="IPR031303">
    <property type="entry name" value="C5_meth_CS"/>
</dbReference>
<dbReference type="SUPFAM" id="SSF53335">
    <property type="entry name" value="S-adenosyl-L-methionine-dependent methyltransferases"/>
    <property type="match status" value="1"/>
</dbReference>